<keyword evidence="1" id="KW-0732">Signal</keyword>
<evidence type="ECO:0000256" key="1">
    <source>
        <dbReference type="SAM" id="SignalP"/>
    </source>
</evidence>
<proteinExistence type="predicted"/>
<gene>
    <name evidence="2" type="ORF">DIATSA_LOCUS11474</name>
</gene>
<feature type="chain" id="PRO_5040357032" evidence="1">
    <location>
        <begin position="18"/>
        <end position="308"/>
    </location>
</feature>
<sequence length="308" mass="37128">MNLVAIIVFLFHVKVNSKESEEIFNYNVDKIFKSVIGREADYVQETTHAFPDIPDEEFFNFTKHKRKHSQTFLYKNKTAIKHFLTLKNSTNKNEKVTANHTMKNKVNSTEDENPFKTINDIENRMRALEIERILANDLNPLPNFDKDEDDTALITRRFDKLKKEFEIGDSRRRERQVKSRNIIRNRTISIMDHFIYATRYKLPYSQILRAKYRDSENYRIGYCFGLLYQLKRQQILMYTELSLHQFNIEHLHLHMKLYEKVVRLDVDIKDTMRLIRQYEAKRRVREDPNYYDIYEEEQTARTPGRLGI</sequence>
<feature type="signal peptide" evidence="1">
    <location>
        <begin position="1"/>
        <end position="17"/>
    </location>
</feature>
<reference evidence="2" key="2">
    <citation type="submission" date="2022-10" db="EMBL/GenBank/DDBJ databases">
        <authorList>
            <consortium name="ENA_rothamsted_submissions"/>
            <consortium name="culmorum"/>
            <person name="King R."/>
        </authorList>
    </citation>
    <scope>NUCLEOTIDE SEQUENCE</scope>
</reference>
<dbReference type="EMBL" id="OU893337">
    <property type="protein sequence ID" value="CAG9794073.1"/>
    <property type="molecule type" value="Genomic_DNA"/>
</dbReference>
<evidence type="ECO:0000313" key="2">
    <source>
        <dbReference type="EMBL" id="CAG9794073.1"/>
    </source>
</evidence>
<accession>A0A9N9RDF3</accession>
<name>A0A9N9RDF3_9NEOP</name>
<dbReference type="Proteomes" id="UP001153714">
    <property type="component" value="Chromosome 6"/>
</dbReference>
<organism evidence="2 3">
    <name type="scientific">Diatraea saccharalis</name>
    <name type="common">sugarcane borer</name>
    <dbReference type="NCBI Taxonomy" id="40085"/>
    <lineage>
        <taxon>Eukaryota</taxon>
        <taxon>Metazoa</taxon>
        <taxon>Ecdysozoa</taxon>
        <taxon>Arthropoda</taxon>
        <taxon>Hexapoda</taxon>
        <taxon>Insecta</taxon>
        <taxon>Pterygota</taxon>
        <taxon>Neoptera</taxon>
        <taxon>Endopterygota</taxon>
        <taxon>Lepidoptera</taxon>
        <taxon>Glossata</taxon>
        <taxon>Ditrysia</taxon>
        <taxon>Pyraloidea</taxon>
        <taxon>Crambidae</taxon>
        <taxon>Crambinae</taxon>
        <taxon>Diatraea</taxon>
    </lineage>
</organism>
<keyword evidence="3" id="KW-1185">Reference proteome</keyword>
<protein>
    <submittedName>
        <fullName evidence="2">Uncharacterized protein</fullName>
    </submittedName>
</protein>
<reference evidence="2" key="1">
    <citation type="submission" date="2021-12" db="EMBL/GenBank/DDBJ databases">
        <authorList>
            <person name="King R."/>
        </authorList>
    </citation>
    <scope>NUCLEOTIDE SEQUENCE</scope>
</reference>
<dbReference type="AlphaFoldDB" id="A0A9N9RDF3"/>
<evidence type="ECO:0000313" key="3">
    <source>
        <dbReference type="Proteomes" id="UP001153714"/>
    </source>
</evidence>
<dbReference type="OrthoDB" id="7411026at2759"/>